<keyword evidence="1" id="KW-0540">Nuclease</keyword>
<evidence type="ECO:0000313" key="1">
    <source>
        <dbReference type="EMBL" id="MDC0712985.1"/>
    </source>
</evidence>
<reference evidence="1 2" key="1">
    <citation type="submission" date="2022-11" db="EMBL/GenBank/DDBJ databases">
        <title>Minimal conservation of predation-associated metabolite biosynthetic gene clusters underscores biosynthetic potential of Myxococcota including descriptions for ten novel species: Archangium lansinium sp. nov., Myxococcus landrumus sp. nov., Nannocystis bai.</title>
        <authorList>
            <person name="Ahearne A."/>
            <person name="Stevens C."/>
            <person name="Dowd S."/>
        </authorList>
    </citation>
    <scope>NUCLEOTIDE SEQUENCE [LARGE SCALE GENOMIC DNA]</scope>
    <source>
        <strain evidence="1 2">NCWAL01</strain>
    </source>
</reference>
<dbReference type="GO" id="GO:0004519">
    <property type="term" value="F:endonuclease activity"/>
    <property type="evidence" value="ECO:0007669"/>
    <property type="project" value="UniProtKB-KW"/>
</dbReference>
<sequence length="131" mass="14422">MTGYLPFKGTREPANLIPNLGQNRAGQSITDGKTIICFDKNGFPEFESKFETLLEGSNIGSGRPDLHFREANQRLFDAIQADPALAQALRLSQEQVRKLSARRAPVGYAWHHHLAIPHIGGMAIWGGGYPP</sequence>
<keyword evidence="1" id="KW-0378">Hydrolase</keyword>
<comment type="caution">
    <text evidence="1">The sequence shown here is derived from an EMBL/GenBank/DDBJ whole genome shotgun (WGS) entry which is preliminary data.</text>
</comment>
<dbReference type="RefSeq" id="WP_272143161.1">
    <property type="nucleotide sequence ID" value="NZ_JAQNDM010000002.1"/>
</dbReference>
<keyword evidence="1" id="KW-0255">Endonuclease</keyword>
<keyword evidence="2" id="KW-1185">Reference proteome</keyword>
<evidence type="ECO:0000313" key="2">
    <source>
        <dbReference type="Proteomes" id="UP001221838"/>
    </source>
</evidence>
<dbReference type="Pfam" id="PF12639">
    <property type="entry name" value="Colicin-DNase"/>
    <property type="match status" value="1"/>
</dbReference>
<organism evidence="1 2">
    <name type="scientific">Stigmatella ashevillensis</name>
    <dbReference type="NCBI Taxonomy" id="2995309"/>
    <lineage>
        <taxon>Bacteria</taxon>
        <taxon>Pseudomonadati</taxon>
        <taxon>Myxococcota</taxon>
        <taxon>Myxococcia</taxon>
        <taxon>Myxococcales</taxon>
        <taxon>Cystobacterineae</taxon>
        <taxon>Archangiaceae</taxon>
        <taxon>Stigmatella</taxon>
    </lineage>
</organism>
<dbReference type="EMBL" id="JAQNDM010000002">
    <property type="protein sequence ID" value="MDC0712985.1"/>
    <property type="molecule type" value="Genomic_DNA"/>
</dbReference>
<accession>A0ABT5DIK5</accession>
<protein>
    <submittedName>
        <fullName evidence="1">HNH endonuclease</fullName>
    </submittedName>
</protein>
<name>A0ABT5DIK5_9BACT</name>
<proteinExistence type="predicted"/>
<gene>
    <name evidence="1" type="ORF">POL68_31275</name>
</gene>
<dbReference type="Proteomes" id="UP001221838">
    <property type="component" value="Unassembled WGS sequence"/>
</dbReference>